<evidence type="ECO:0000313" key="7">
    <source>
        <dbReference type="EMBL" id="KAG0548480.1"/>
    </source>
</evidence>
<sequence>MQPGPTSPPPGPDKSPSPPPDQVAPAEAPAPLPDADARADDDVVKAAAAAARGEDHGERRAATTASARGRKRRRRGGGPSSYFSTSSSSSRSPSAAAAGTRGVVMVKRDLLARCMTCPLCRRLLRDATTISECLHTFCRKCIYQKFDDEEVECCPVCKIDLGCTPTEKLRADHSLQDVRSKLFPFKRKKINAEEVPSSISLPTKIKERSISSLVVDAPKVKPTGLTGRRTRAVARKAAAAAAAATLRELGPIIEDPVKKEIDSCDSHSQNSNLPANSSKAPQTRRQIPPNAEASNHSSNKDTEGDSKDDLADKSELWRPLNCLVEAANRTKSFRSSSQSPVVKGEHINGSTSGTFASKAKARENLEKSKTEDDKKDAPTPPVLPKRRAQGTARKRKDLQAPTDVKPDAAAAQSAKKFRSIWFSLIASFNQQGDPPLPQIPSHYLRIKDGNVPASSIQKYLMQKLSLPSESEVEIKCCEQPVNPSQPLCNLVELWLKGRETQTTQTMTGSSAKEFVMVLTYGRPKAPAM</sequence>
<feature type="compositionally biased region" description="Low complexity" evidence="5">
    <location>
        <begin position="80"/>
        <end position="100"/>
    </location>
</feature>
<feature type="compositionally biased region" description="Basic and acidic residues" evidence="5">
    <location>
        <begin position="35"/>
        <end position="44"/>
    </location>
</feature>
<feature type="region of interest" description="Disordered" evidence="5">
    <location>
        <begin position="1"/>
        <end position="100"/>
    </location>
</feature>
<feature type="region of interest" description="Disordered" evidence="5">
    <location>
        <begin position="330"/>
        <end position="410"/>
    </location>
</feature>
<evidence type="ECO:0000313" key="8">
    <source>
        <dbReference type="Proteomes" id="UP000807115"/>
    </source>
</evidence>
<feature type="domain" description="RING-type" evidence="6">
    <location>
        <begin position="117"/>
        <end position="158"/>
    </location>
</feature>
<dbReference type="SMART" id="SM00184">
    <property type="entry name" value="RING"/>
    <property type="match status" value="1"/>
</dbReference>
<dbReference type="PROSITE" id="PS50089">
    <property type="entry name" value="ZF_RING_2"/>
    <property type="match status" value="1"/>
</dbReference>
<feature type="compositionally biased region" description="Basic residues" evidence="5">
    <location>
        <begin position="384"/>
        <end position="396"/>
    </location>
</feature>
<dbReference type="GO" id="GO:0004842">
    <property type="term" value="F:ubiquitin-protein transferase activity"/>
    <property type="evidence" value="ECO:0007669"/>
    <property type="project" value="InterPro"/>
</dbReference>
<dbReference type="CDD" id="cd16525">
    <property type="entry name" value="RING-HC_PCGF"/>
    <property type="match status" value="1"/>
</dbReference>
<protein>
    <recommendedName>
        <fullName evidence="6">RING-type domain-containing protein</fullName>
    </recommendedName>
</protein>
<dbReference type="InterPro" id="IPR013083">
    <property type="entry name" value="Znf_RING/FYVE/PHD"/>
</dbReference>
<keyword evidence="3" id="KW-0862">Zinc</keyword>
<feature type="region of interest" description="Disordered" evidence="5">
    <location>
        <begin position="262"/>
        <end position="310"/>
    </location>
</feature>
<accession>A0A921RZ04</accession>
<feature type="compositionally biased region" description="Polar residues" evidence="5">
    <location>
        <begin position="266"/>
        <end position="285"/>
    </location>
</feature>
<evidence type="ECO:0000256" key="4">
    <source>
        <dbReference type="PROSITE-ProRule" id="PRU00175"/>
    </source>
</evidence>
<feature type="compositionally biased region" description="Basic and acidic residues" evidence="5">
    <location>
        <begin position="360"/>
        <end position="377"/>
    </location>
</feature>
<keyword evidence="1" id="KW-0479">Metal-binding</keyword>
<dbReference type="InterPro" id="IPR044807">
    <property type="entry name" value="DRIP1-like"/>
</dbReference>
<organism evidence="7 8">
    <name type="scientific">Sorghum bicolor</name>
    <name type="common">Sorghum</name>
    <name type="synonym">Sorghum vulgare</name>
    <dbReference type="NCBI Taxonomy" id="4558"/>
    <lineage>
        <taxon>Eukaryota</taxon>
        <taxon>Viridiplantae</taxon>
        <taxon>Streptophyta</taxon>
        <taxon>Embryophyta</taxon>
        <taxon>Tracheophyta</taxon>
        <taxon>Spermatophyta</taxon>
        <taxon>Magnoliopsida</taxon>
        <taxon>Liliopsida</taxon>
        <taxon>Poales</taxon>
        <taxon>Poaceae</taxon>
        <taxon>PACMAD clade</taxon>
        <taxon>Panicoideae</taxon>
        <taxon>Andropogonodae</taxon>
        <taxon>Andropogoneae</taxon>
        <taxon>Sorghinae</taxon>
        <taxon>Sorghum</taxon>
    </lineage>
</organism>
<dbReference type="PANTHER" id="PTHR46293:SF1">
    <property type="entry name" value="OS03G0632800 PROTEIN"/>
    <property type="match status" value="1"/>
</dbReference>
<dbReference type="AlphaFoldDB" id="A0A921RZ04"/>
<keyword evidence="2 4" id="KW-0863">Zinc-finger</keyword>
<gene>
    <name evidence="7" type="ORF">BDA96_01G170400</name>
</gene>
<reference evidence="7" key="1">
    <citation type="journal article" date="2019" name="BMC Genomics">
        <title>A new reference genome for Sorghum bicolor reveals high levels of sequence similarity between sweet and grain genotypes: implications for the genetics of sugar metabolism.</title>
        <authorList>
            <person name="Cooper E.A."/>
            <person name="Brenton Z.W."/>
            <person name="Flinn B.S."/>
            <person name="Jenkins J."/>
            <person name="Shu S."/>
            <person name="Flowers D."/>
            <person name="Luo F."/>
            <person name="Wang Y."/>
            <person name="Xia P."/>
            <person name="Barry K."/>
            <person name="Daum C."/>
            <person name="Lipzen A."/>
            <person name="Yoshinaga Y."/>
            <person name="Schmutz J."/>
            <person name="Saski C."/>
            <person name="Vermerris W."/>
            <person name="Kresovich S."/>
        </authorList>
    </citation>
    <scope>NUCLEOTIDE SEQUENCE</scope>
</reference>
<evidence type="ECO:0000256" key="5">
    <source>
        <dbReference type="SAM" id="MobiDB-lite"/>
    </source>
</evidence>
<dbReference type="SUPFAM" id="SSF57850">
    <property type="entry name" value="RING/U-box"/>
    <property type="match status" value="1"/>
</dbReference>
<name>A0A921RZ04_SORBI</name>
<dbReference type="InterPro" id="IPR017907">
    <property type="entry name" value="Znf_RING_CS"/>
</dbReference>
<reference evidence="7" key="2">
    <citation type="submission" date="2020-10" db="EMBL/GenBank/DDBJ databases">
        <authorList>
            <person name="Cooper E.A."/>
            <person name="Brenton Z.W."/>
            <person name="Flinn B.S."/>
            <person name="Jenkins J."/>
            <person name="Shu S."/>
            <person name="Flowers D."/>
            <person name="Luo F."/>
            <person name="Wang Y."/>
            <person name="Xia P."/>
            <person name="Barry K."/>
            <person name="Daum C."/>
            <person name="Lipzen A."/>
            <person name="Yoshinaga Y."/>
            <person name="Schmutz J."/>
            <person name="Saski C."/>
            <person name="Vermerris W."/>
            <person name="Kresovich S."/>
        </authorList>
    </citation>
    <scope>NUCLEOTIDE SEQUENCE</scope>
</reference>
<dbReference type="PROSITE" id="PS00518">
    <property type="entry name" value="ZF_RING_1"/>
    <property type="match status" value="1"/>
</dbReference>
<evidence type="ECO:0000256" key="3">
    <source>
        <dbReference type="ARBA" id="ARBA00022833"/>
    </source>
</evidence>
<feature type="compositionally biased region" description="Polar residues" evidence="5">
    <location>
        <begin position="330"/>
        <end position="340"/>
    </location>
</feature>
<dbReference type="PANTHER" id="PTHR46293">
    <property type="entry name" value="E3 UBIQUITIN PROTEIN LIGASE DRIP1"/>
    <property type="match status" value="1"/>
</dbReference>
<dbReference type="Gene3D" id="3.30.40.10">
    <property type="entry name" value="Zinc/RING finger domain, C3HC4 (zinc finger)"/>
    <property type="match status" value="1"/>
</dbReference>
<comment type="caution">
    <text evidence="7">The sequence shown here is derived from an EMBL/GenBank/DDBJ whole genome shotgun (WGS) entry which is preliminary data.</text>
</comment>
<feature type="compositionally biased region" description="Pro residues" evidence="5">
    <location>
        <begin position="1"/>
        <end position="32"/>
    </location>
</feature>
<proteinExistence type="predicted"/>
<dbReference type="Pfam" id="PF13923">
    <property type="entry name" value="zf-C3HC4_2"/>
    <property type="match status" value="1"/>
</dbReference>
<dbReference type="EMBL" id="CM027680">
    <property type="protein sequence ID" value="KAG0548480.1"/>
    <property type="molecule type" value="Genomic_DNA"/>
</dbReference>
<dbReference type="Proteomes" id="UP000807115">
    <property type="component" value="Chromosome 1"/>
</dbReference>
<evidence type="ECO:0000256" key="2">
    <source>
        <dbReference type="ARBA" id="ARBA00022771"/>
    </source>
</evidence>
<feature type="compositionally biased region" description="Basic and acidic residues" evidence="5">
    <location>
        <begin position="52"/>
        <end position="61"/>
    </location>
</feature>
<evidence type="ECO:0000256" key="1">
    <source>
        <dbReference type="ARBA" id="ARBA00022723"/>
    </source>
</evidence>
<evidence type="ECO:0000259" key="6">
    <source>
        <dbReference type="PROSITE" id="PS50089"/>
    </source>
</evidence>
<feature type="compositionally biased region" description="Basic and acidic residues" evidence="5">
    <location>
        <begin position="298"/>
        <end position="310"/>
    </location>
</feature>
<dbReference type="GO" id="GO:0008270">
    <property type="term" value="F:zinc ion binding"/>
    <property type="evidence" value="ECO:0007669"/>
    <property type="project" value="UniProtKB-KW"/>
</dbReference>
<dbReference type="InterPro" id="IPR001841">
    <property type="entry name" value="Znf_RING"/>
</dbReference>